<organism evidence="2 3">
    <name type="scientific">Aerophototrophica crusticola</name>
    <dbReference type="NCBI Taxonomy" id="1709002"/>
    <lineage>
        <taxon>Bacteria</taxon>
        <taxon>Pseudomonadati</taxon>
        <taxon>Pseudomonadota</taxon>
        <taxon>Alphaproteobacteria</taxon>
        <taxon>Rhodospirillales</taxon>
        <taxon>Rhodospirillaceae</taxon>
        <taxon>Aerophototrophica</taxon>
    </lineage>
</organism>
<dbReference type="Gene3D" id="3.90.79.10">
    <property type="entry name" value="Nucleoside Triphosphate Pyrophosphohydrolase"/>
    <property type="match status" value="1"/>
</dbReference>
<dbReference type="Pfam" id="PF15916">
    <property type="entry name" value="DUF4743"/>
    <property type="match status" value="1"/>
</dbReference>
<dbReference type="InterPro" id="IPR000086">
    <property type="entry name" value="NUDIX_hydrolase_dom"/>
</dbReference>
<dbReference type="EMBL" id="CP051775">
    <property type="protein sequence ID" value="QJE71830.1"/>
    <property type="molecule type" value="Genomic_DNA"/>
</dbReference>
<keyword evidence="3" id="KW-1185">Reference proteome</keyword>
<dbReference type="KEGG" id="acru:HHL28_00720"/>
<evidence type="ECO:0000259" key="1">
    <source>
        <dbReference type="PROSITE" id="PS51462"/>
    </source>
</evidence>
<name>A0A858R351_9PROT</name>
<dbReference type="AlphaFoldDB" id="A0A858R351"/>
<accession>A0A858R351</accession>
<gene>
    <name evidence="2" type="ORF">HHL28_00720</name>
</gene>
<dbReference type="InterPro" id="IPR015797">
    <property type="entry name" value="NUDIX_hydrolase-like_dom_sf"/>
</dbReference>
<dbReference type="FunFam" id="3.90.79.10:FF:000019">
    <property type="entry name" value="Thiamin pyrophosphokinase, putative"/>
    <property type="match status" value="1"/>
</dbReference>
<dbReference type="SUPFAM" id="SSF55811">
    <property type="entry name" value="Nudix"/>
    <property type="match status" value="1"/>
</dbReference>
<evidence type="ECO:0000313" key="3">
    <source>
        <dbReference type="Proteomes" id="UP000501891"/>
    </source>
</evidence>
<dbReference type="PANTHER" id="PTHR13622:SF8">
    <property type="entry name" value="THIAMIN PYROPHOSPHOKINASE 1"/>
    <property type="match status" value="1"/>
</dbReference>
<reference evidence="2" key="1">
    <citation type="submission" date="2020-04" db="EMBL/GenBank/DDBJ databases">
        <title>A desert anoxygenic phototrophic bacterium fixes CO2 using RubisCO under aerobic conditions.</title>
        <authorList>
            <person name="Tang K."/>
        </authorList>
    </citation>
    <scope>NUCLEOTIDE SEQUENCE [LARGE SCALE GENOMIC DNA]</scope>
    <source>
        <strain evidence="2">MIMtkB3</strain>
    </source>
</reference>
<evidence type="ECO:0000313" key="2">
    <source>
        <dbReference type="EMBL" id="QJE71830.1"/>
    </source>
</evidence>
<dbReference type="CDD" id="cd03676">
    <property type="entry name" value="NUDIX_Tnr3_like"/>
    <property type="match status" value="1"/>
</dbReference>
<dbReference type="Proteomes" id="UP000501891">
    <property type="component" value="Chromosome"/>
</dbReference>
<dbReference type="InterPro" id="IPR031804">
    <property type="entry name" value="DUF4743"/>
</dbReference>
<dbReference type="PANTHER" id="PTHR13622">
    <property type="entry name" value="THIAMIN PYROPHOSPHOKINASE"/>
    <property type="match status" value="1"/>
</dbReference>
<protein>
    <submittedName>
        <fullName evidence="2">DUF4743 domain-containing protein</fullName>
    </submittedName>
</protein>
<proteinExistence type="predicted"/>
<feature type="domain" description="Nudix hydrolase" evidence="1">
    <location>
        <begin position="116"/>
        <end position="257"/>
    </location>
</feature>
<sequence>MSFLRHLAACNRHDLDRYRRFYVAGKPVGWVRDDFFRVLSDFGAPFTVKGDGIGLDEGLPTFHHRTLAMNAAVMKLVERKAMPKLRREQYPVLTRWGEEPLLAVDRAAVPFFGLRSFGLHVNGFVRKEDGLHLWVGRRAMDRGVAPGKLDNLVAGGQPHGLTLAENLVKEAQEEAGLAAELALKAKPVGVISYLMENERGLKPDTLFCYDLELDPAHVPRNTDGEVECFELWPLDKVAESVASTDDWKFNVNLVVIDFLVRHGWLTPEHPEYVQVCSGLRKLD</sequence>
<dbReference type="GO" id="GO:0044715">
    <property type="term" value="F:8-oxo-dGDP phosphatase activity"/>
    <property type="evidence" value="ECO:0007669"/>
    <property type="project" value="TreeGrafter"/>
</dbReference>
<dbReference type="PROSITE" id="PS51462">
    <property type="entry name" value="NUDIX"/>
    <property type="match status" value="1"/>
</dbReference>